<protein>
    <recommendedName>
        <fullName evidence="4">Tr-type G domain-containing protein</fullName>
    </recommendedName>
</protein>
<gene>
    <name evidence="5" type="ORF">GSOID_T00010069001</name>
</gene>
<dbReference type="PRINTS" id="PR01037">
    <property type="entry name" value="TCRTETOQM"/>
</dbReference>
<dbReference type="Gene3D" id="3.40.50.300">
    <property type="entry name" value="P-loop containing nucleotide triphosphate hydrolases"/>
    <property type="match status" value="1"/>
</dbReference>
<keyword evidence="3" id="KW-0342">GTP-binding</keyword>
<evidence type="ECO:0000313" key="5">
    <source>
        <dbReference type="EMBL" id="CBY14969.1"/>
    </source>
</evidence>
<accession>E4XZA7</accession>
<dbReference type="InterPro" id="IPR035647">
    <property type="entry name" value="EFG_III/V"/>
</dbReference>
<dbReference type="InterPro" id="IPR005225">
    <property type="entry name" value="Small_GTP-bd"/>
</dbReference>
<dbReference type="InterPro" id="IPR000795">
    <property type="entry name" value="T_Tr_GTP-bd_dom"/>
</dbReference>
<evidence type="ECO:0000259" key="4">
    <source>
        <dbReference type="PROSITE" id="PS51722"/>
    </source>
</evidence>
<keyword evidence="2" id="KW-0648">Protein biosynthesis</keyword>
<dbReference type="InterPro" id="IPR027417">
    <property type="entry name" value="P-loop_NTPase"/>
</dbReference>
<reference evidence="5" key="1">
    <citation type="journal article" date="2010" name="Science">
        <title>Plasticity of animal genome architecture unmasked by rapid evolution of a pelagic tunicate.</title>
        <authorList>
            <person name="Denoeud F."/>
            <person name="Henriet S."/>
            <person name="Mungpakdee S."/>
            <person name="Aury J.M."/>
            <person name="Da Silva C."/>
            <person name="Brinkmann H."/>
            <person name="Mikhaleva J."/>
            <person name="Olsen L.C."/>
            <person name="Jubin C."/>
            <person name="Canestro C."/>
            <person name="Bouquet J.M."/>
            <person name="Danks G."/>
            <person name="Poulain J."/>
            <person name="Campsteijn C."/>
            <person name="Adamski M."/>
            <person name="Cross I."/>
            <person name="Yadetie F."/>
            <person name="Muffato M."/>
            <person name="Louis A."/>
            <person name="Butcher S."/>
            <person name="Tsagkogeorga G."/>
            <person name="Konrad A."/>
            <person name="Singh S."/>
            <person name="Jensen M.F."/>
            <person name="Cong E.H."/>
            <person name="Eikeseth-Otteraa H."/>
            <person name="Noel B."/>
            <person name="Anthouard V."/>
            <person name="Porcel B.M."/>
            <person name="Kachouri-Lafond R."/>
            <person name="Nishino A."/>
            <person name="Ugolini M."/>
            <person name="Chourrout P."/>
            <person name="Nishida H."/>
            <person name="Aasland R."/>
            <person name="Huzurbazar S."/>
            <person name="Westhof E."/>
            <person name="Delsuc F."/>
            <person name="Lehrach H."/>
            <person name="Reinhardt R."/>
            <person name="Weissenbach J."/>
            <person name="Roy S.W."/>
            <person name="Artiguenave F."/>
            <person name="Postlethwait J.H."/>
            <person name="Manak J.R."/>
            <person name="Thompson E.M."/>
            <person name="Jaillon O."/>
            <person name="Du Pasquier L."/>
            <person name="Boudinot P."/>
            <person name="Liberles D.A."/>
            <person name="Volff J.N."/>
            <person name="Philippe H."/>
            <person name="Lenhard B."/>
            <person name="Roest Crollius H."/>
            <person name="Wincker P."/>
            <person name="Chourrout D."/>
        </authorList>
    </citation>
    <scope>NUCLEOTIDE SEQUENCE [LARGE SCALE GENOMIC DNA]</scope>
</reference>
<dbReference type="SUPFAM" id="SSF54980">
    <property type="entry name" value="EF-G C-terminal domain-like"/>
    <property type="match status" value="1"/>
</dbReference>
<sequence length="1150" mass="131077">MIKSDVIEDVIKLLFGHFANTRYEEDFFTNGPWPAVLPTIAQILSTLLDLLLIGDSENSIQEHLELTFMAVEPFLKPKEDGKHFLWPIAEQTKHFWDLLIIQYTRCSSTSELFAQRHYLVHMLEMISYKAMDGHYAHTLTNIVESQSFTELVPTSEVVDKLSHALSIEDEHLNYLVCLFSVGINWPAFFYSDDDDSQTMSFLFKILVKIISDKFPIHKLKVVNSSLLSWPELPWEKLTNEFLKHSFPDLPSKIALDSFVHPTSCHQKSLLLIREVFLNGEGNATVHDQERRRIWLGTIARCVKRSGVSKSDSSTLSRIPQFITDQLQWAITGIHLNEMDELEVSNLWGELLHIINYDNSLVEYFVQSIRMEIDLFKLRLYITTSNRIVKDPACQMMMMESAIHKAMTLGHGLALLQGTLCTLPFHGRDELRTTLCMTESFLTPLILLQEQLRPNLPVSTKVKLISQNAFYVKDAKPRKPSEWKLACFLHQIVRLTLSLWKTDKEDGNLQVFVHNDLLNLLGSFFYADTGSVLLNMIGLSSSSEPSIEFQLFVKALQELVSNFCKGLNRENLQEFALLGVQSTKFCQHEDFVSQLCDLIERPSVENTDEITRCWARLTDHHLASFYLDNPTRLFENLLMLRYRVFSKFPVAKRFHADFIRNIAVIAHIDAGKTTTTEALLHNSGKKSIKGSVDYLVQERERGVTIQSAVVSFENKNPETGLVTKYNIFDTPGHADFIYEVERVLPVIDSALLILDSCRGVETQTKAVLRLARKHNIPIMVFANKIDKFNSNPSYSLESLEKFGMNPISLQIIDENKNIEDNLESDDVIERISNCDDLICEKYLNGEIFSRSEILDAIRAAHGRCEVTPVIFGSSKNNLGLKELIEYLGAFDHRCEKEDFMGSSFVFKITNDRRLGEIAMLRNFGDNSLSLKSTKSLLNLSSENNSIATKKTKLFSVDGAAFEPANDIQADDIFVLSNFENLKTGDFVRNKKAKPSDRKFANFLKARQASCSVVLEVEKQGKEQQLLAGLEVLCKEDPSLSFMESEETGEIILRGMGPFHLEIAISRLETEHRVKDIYQYPVRVDYREVPQSYVLYVASVTDNHLGRDTAINFELELVPQDVVTEFSMKNIIFESNSVGQDIDGKISNIENF</sequence>
<name>E4XZA7_OIKDI</name>
<feature type="domain" description="Tr-type G" evidence="4">
    <location>
        <begin position="656"/>
        <end position="894"/>
    </location>
</feature>
<dbReference type="Proteomes" id="UP000001307">
    <property type="component" value="Unassembled WGS sequence"/>
</dbReference>
<organism evidence="5">
    <name type="scientific">Oikopleura dioica</name>
    <name type="common">Tunicate</name>
    <dbReference type="NCBI Taxonomy" id="34765"/>
    <lineage>
        <taxon>Eukaryota</taxon>
        <taxon>Metazoa</taxon>
        <taxon>Chordata</taxon>
        <taxon>Tunicata</taxon>
        <taxon>Appendicularia</taxon>
        <taxon>Copelata</taxon>
        <taxon>Oikopleuridae</taxon>
        <taxon>Oikopleura</taxon>
    </lineage>
</organism>
<dbReference type="GO" id="GO:0032790">
    <property type="term" value="P:ribosome disassembly"/>
    <property type="evidence" value="ECO:0007669"/>
    <property type="project" value="TreeGrafter"/>
</dbReference>
<dbReference type="InParanoid" id="E4XZA7"/>
<dbReference type="EMBL" id="FN653391">
    <property type="protein sequence ID" value="CBY14969.1"/>
    <property type="molecule type" value="Genomic_DNA"/>
</dbReference>
<dbReference type="PROSITE" id="PS51722">
    <property type="entry name" value="G_TR_2"/>
    <property type="match status" value="1"/>
</dbReference>
<evidence type="ECO:0000256" key="2">
    <source>
        <dbReference type="ARBA" id="ARBA00022917"/>
    </source>
</evidence>
<dbReference type="Gene3D" id="3.30.70.870">
    <property type="entry name" value="Elongation Factor G (Translational Gtpase), domain 3"/>
    <property type="match status" value="1"/>
</dbReference>
<keyword evidence="6" id="KW-1185">Reference proteome</keyword>
<dbReference type="PANTHER" id="PTHR43261">
    <property type="entry name" value="TRANSLATION ELONGATION FACTOR G-RELATED"/>
    <property type="match status" value="1"/>
</dbReference>
<keyword evidence="1" id="KW-0547">Nucleotide-binding</keyword>
<dbReference type="Pfam" id="PF00009">
    <property type="entry name" value="GTP_EFTU"/>
    <property type="match status" value="1"/>
</dbReference>
<proteinExistence type="predicted"/>
<dbReference type="PROSITE" id="PS00301">
    <property type="entry name" value="G_TR_1"/>
    <property type="match status" value="1"/>
</dbReference>
<evidence type="ECO:0000256" key="3">
    <source>
        <dbReference type="ARBA" id="ARBA00023134"/>
    </source>
</evidence>
<dbReference type="Pfam" id="PF14492">
    <property type="entry name" value="EFG_III"/>
    <property type="match status" value="1"/>
</dbReference>
<dbReference type="OrthoDB" id="198619at2759"/>
<dbReference type="GO" id="GO:0003924">
    <property type="term" value="F:GTPase activity"/>
    <property type="evidence" value="ECO:0007669"/>
    <property type="project" value="InterPro"/>
</dbReference>
<dbReference type="InterPro" id="IPR041095">
    <property type="entry name" value="EFG_II"/>
</dbReference>
<evidence type="ECO:0000256" key="1">
    <source>
        <dbReference type="ARBA" id="ARBA00022741"/>
    </source>
</evidence>
<feature type="non-terminal residue" evidence="5">
    <location>
        <position position="1150"/>
    </location>
</feature>
<dbReference type="GO" id="GO:0005525">
    <property type="term" value="F:GTP binding"/>
    <property type="evidence" value="ECO:0007669"/>
    <property type="project" value="UniProtKB-KW"/>
</dbReference>
<dbReference type="InterPro" id="IPR031157">
    <property type="entry name" value="G_TR_CS"/>
</dbReference>
<dbReference type="SUPFAM" id="SSF52540">
    <property type="entry name" value="P-loop containing nucleoside triphosphate hydrolases"/>
    <property type="match status" value="1"/>
</dbReference>
<dbReference type="GO" id="GO:0005739">
    <property type="term" value="C:mitochondrion"/>
    <property type="evidence" value="ECO:0007669"/>
    <property type="project" value="TreeGrafter"/>
</dbReference>
<dbReference type="NCBIfam" id="TIGR00231">
    <property type="entry name" value="small_GTP"/>
    <property type="match status" value="1"/>
</dbReference>
<evidence type="ECO:0000313" key="6">
    <source>
        <dbReference type="Proteomes" id="UP000001307"/>
    </source>
</evidence>
<dbReference type="PANTHER" id="PTHR43261:SF1">
    <property type="entry name" value="RIBOSOME-RELEASING FACTOR 2, MITOCHONDRIAL"/>
    <property type="match status" value="1"/>
</dbReference>
<dbReference type="AlphaFoldDB" id="E4XZA7"/>
<dbReference type="PRINTS" id="PR00315">
    <property type="entry name" value="ELONGATNFCT"/>
</dbReference>
<dbReference type="Gene3D" id="2.40.30.10">
    <property type="entry name" value="Translation factors"/>
    <property type="match status" value="1"/>
</dbReference>
<dbReference type="GO" id="GO:0032543">
    <property type="term" value="P:mitochondrial translation"/>
    <property type="evidence" value="ECO:0007669"/>
    <property type="project" value="TreeGrafter"/>
</dbReference>